<feature type="compositionally biased region" description="Basic and acidic residues" evidence="1">
    <location>
        <begin position="1"/>
        <end position="20"/>
    </location>
</feature>
<evidence type="ECO:0000313" key="3">
    <source>
        <dbReference type="Proteomes" id="UP000708208"/>
    </source>
</evidence>
<feature type="compositionally biased region" description="Basic and acidic residues" evidence="1">
    <location>
        <begin position="54"/>
        <end position="64"/>
    </location>
</feature>
<evidence type="ECO:0000313" key="2">
    <source>
        <dbReference type="EMBL" id="CAG7838373.1"/>
    </source>
</evidence>
<dbReference type="AlphaFoldDB" id="A0A8J2LUJ7"/>
<evidence type="ECO:0000256" key="1">
    <source>
        <dbReference type="SAM" id="MobiDB-lite"/>
    </source>
</evidence>
<comment type="caution">
    <text evidence="2">The sequence shown here is derived from an EMBL/GenBank/DDBJ whole genome shotgun (WGS) entry which is preliminary data.</text>
</comment>
<organism evidence="2 3">
    <name type="scientific">Allacma fusca</name>
    <dbReference type="NCBI Taxonomy" id="39272"/>
    <lineage>
        <taxon>Eukaryota</taxon>
        <taxon>Metazoa</taxon>
        <taxon>Ecdysozoa</taxon>
        <taxon>Arthropoda</taxon>
        <taxon>Hexapoda</taxon>
        <taxon>Collembola</taxon>
        <taxon>Symphypleona</taxon>
        <taxon>Sminthuridae</taxon>
        <taxon>Allacma</taxon>
    </lineage>
</organism>
<dbReference type="EMBL" id="CAJVCH010571728">
    <property type="protein sequence ID" value="CAG7838373.1"/>
    <property type="molecule type" value="Genomic_DNA"/>
</dbReference>
<name>A0A8J2LUJ7_9HEXA</name>
<reference evidence="2" key="1">
    <citation type="submission" date="2021-06" db="EMBL/GenBank/DDBJ databases">
        <authorList>
            <person name="Hodson N. C."/>
            <person name="Mongue J. A."/>
            <person name="Jaron S. K."/>
        </authorList>
    </citation>
    <scope>NUCLEOTIDE SEQUENCE</scope>
</reference>
<dbReference type="Proteomes" id="UP000708208">
    <property type="component" value="Unassembled WGS sequence"/>
</dbReference>
<sequence>MPRDPEMVEPDCEKEPEVTDKLLQPSQKPDVITAESELNRVTNNSSPCEMKQQQPEKDAKKKKEAKTEECYDCTECHEGHCCFPFCYCICCGWCDELECCAGQIPENELNTEGHEEPEKTSSETFIQSLQFFLRPRK</sequence>
<accession>A0A8J2LUJ7</accession>
<gene>
    <name evidence="2" type="ORF">AFUS01_LOCUS47350</name>
</gene>
<keyword evidence="3" id="KW-1185">Reference proteome</keyword>
<proteinExistence type="predicted"/>
<feature type="region of interest" description="Disordered" evidence="1">
    <location>
        <begin position="1"/>
        <end position="64"/>
    </location>
</feature>
<protein>
    <submittedName>
        <fullName evidence="2">Uncharacterized protein</fullName>
    </submittedName>
</protein>